<evidence type="ECO:0000313" key="8">
    <source>
        <dbReference type="Proteomes" id="UP000319555"/>
    </source>
</evidence>
<feature type="domain" description="AMP-binding enzyme C-terminal" evidence="6">
    <location>
        <begin position="461"/>
        <end position="538"/>
    </location>
</feature>
<keyword evidence="8" id="KW-1185">Reference proteome</keyword>
<dbReference type="GO" id="GO:0015645">
    <property type="term" value="F:fatty acid ligase activity"/>
    <property type="evidence" value="ECO:0007669"/>
    <property type="project" value="TreeGrafter"/>
</dbReference>
<dbReference type="PANTHER" id="PTHR43605">
    <property type="entry name" value="ACYL-COENZYME A SYNTHETASE"/>
    <property type="match status" value="1"/>
</dbReference>
<keyword evidence="4" id="KW-0067">ATP-binding</keyword>
<keyword evidence="2" id="KW-0436">Ligase</keyword>
<name>A0A521FIE6_9RHOB</name>
<organism evidence="7 8">
    <name type="scientific">Ruegeria faecimaris</name>
    <dbReference type="NCBI Taxonomy" id="686389"/>
    <lineage>
        <taxon>Bacteria</taxon>
        <taxon>Pseudomonadati</taxon>
        <taxon>Pseudomonadota</taxon>
        <taxon>Alphaproteobacteria</taxon>
        <taxon>Rhodobacterales</taxon>
        <taxon>Roseobacteraceae</taxon>
        <taxon>Ruegeria</taxon>
    </lineage>
</organism>
<dbReference type="InterPro" id="IPR045851">
    <property type="entry name" value="AMP-bd_C_sf"/>
</dbReference>
<dbReference type="InterPro" id="IPR020845">
    <property type="entry name" value="AMP-binding_CS"/>
</dbReference>
<dbReference type="PROSITE" id="PS00455">
    <property type="entry name" value="AMP_BINDING"/>
    <property type="match status" value="1"/>
</dbReference>
<dbReference type="Pfam" id="PF13193">
    <property type="entry name" value="AMP-binding_C"/>
    <property type="match status" value="1"/>
</dbReference>
<dbReference type="Pfam" id="PF00501">
    <property type="entry name" value="AMP-binding"/>
    <property type="match status" value="1"/>
</dbReference>
<dbReference type="OrthoDB" id="9803968at2"/>
<evidence type="ECO:0000259" key="6">
    <source>
        <dbReference type="Pfam" id="PF13193"/>
    </source>
</evidence>
<feature type="domain" description="AMP-dependent synthetase/ligase" evidence="5">
    <location>
        <begin position="57"/>
        <end position="400"/>
    </location>
</feature>
<dbReference type="Gene3D" id="3.30.300.30">
    <property type="match status" value="1"/>
</dbReference>
<reference evidence="7 8" key="1">
    <citation type="submission" date="2017-05" db="EMBL/GenBank/DDBJ databases">
        <authorList>
            <person name="Varghese N."/>
            <person name="Submissions S."/>
        </authorList>
    </citation>
    <scope>NUCLEOTIDE SEQUENCE [LARGE SCALE GENOMIC DNA]</scope>
    <source>
        <strain evidence="7 8">DSM 28009</strain>
    </source>
</reference>
<proteinExistence type="inferred from homology"/>
<evidence type="ECO:0000256" key="4">
    <source>
        <dbReference type="ARBA" id="ARBA00022840"/>
    </source>
</evidence>
<accession>A0A521FIE6</accession>
<protein>
    <submittedName>
        <fullName evidence="7">Acetyl-CoA synthetase</fullName>
    </submittedName>
</protein>
<dbReference type="InterPro" id="IPR042099">
    <property type="entry name" value="ANL_N_sf"/>
</dbReference>
<sequence length="552" mass="59855">MESSSDSGTSPEYSKTLEDFDLDLAKSVFFGNFSDGINACVECCDAHLQGNPLALNWIALDGHHETRNFVELRDEAACFANLLKKQGIRPGDIVAGLLPRTPDLVTVVLGALRAGAAYQPLFTAFGPKAIQDRLTMSGAKMVVTDAANRKKLNEVEGCPPVAMIADTRQEVVGGDIDFRRAMASQSPEFVPVLRNGDDLMFMMATSGTTGPAKGVPVPLKALPAFRSYMIEGIGLRHEDVFWNIADPGWAYGLYYALICPLLLGHATTLVEGPFTVDSTYDVISRLNVTNFAGAPTAFRLIIAAGTERASQLRDQIRCISSAGEPLNPEVIRWFEAEMNAPIKDHYGQTETGMLVNNHHGLEHPVRPGSAGYVMPGYRVEVLAEDGSIADFNEPGQLAVNIADSPLLFFSGYLNKGNKSIENGYYLTGDTVERDEHGCITFVGRNDDVITSSGYRIGPFDVESALIEHPSVTEAAVVGVPDKERTEIVKAVVVLAEGTEGSEALAAELRDYVKQRLSAHAYPRLIEFVKELPKTPSGKIQRFLLREASVGAT</sequence>
<evidence type="ECO:0000256" key="2">
    <source>
        <dbReference type="ARBA" id="ARBA00022598"/>
    </source>
</evidence>
<comment type="similarity">
    <text evidence="1">Belongs to the ATP-dependent AMP-binding enzyme family.</text>
</comment>
<evidence type="ECO:0000259" key="5">
    <source>
        <dbReference type="Pfam" id="PF00501"/>
    </source>
</evidence>
<evidence type="ECO:0000256" key="3">
    <source>
        <dbReference type="ARBA" id="ARBA00022741"/>
    </source>
</evidence>
<dbReference type="InterPro" id="IPR025110">
    <property type="entry name" value="AMP-bd_C"/>
</dbReference>
<dbReference type="Gene3D" id="3.40.50.12780">
    <property type="entry name" value="N-terminal domain of ligase-like"/>
    <property type="match status" value="1"/>
</dbReference>
<dbReference type="InterPro" id="IPR051087">
    <property type="entry name" value="Mitochondrial_ACSM"/>
</dbReference>
<evidence type="ECO:0000313" key="7">
    <source>
        <dbReference type="EMBL" id="SMO95983.1"/>
    </source>
</evidence>
<dbReference type="GO" id="GO:0004321">
    <property type="term" value="F:fatty-acyl-CoA synthase activity"/>
    <property type="evidence" value="ECO:0007669"/>
    <property type="project" value="TreeGrafter"/>
</dbReference>
<evidence type="ECO:0000256" key="1">
    <source>
        <dbReference type="ARBA" id="ARBA00006432"/>
    </source>
</evidence>
<dbReference type="GO" id="GO:0006633">
    <property type="term" value="P:fatty acid biosynthetic process"/>
    <property type="evidence" value="ECO:0007669"/>
    <property type="project" value="TreeGrafter"/>
</dbReference>
<gene>
    <name evidence="7" type="ORF">SAMN06265380_1273</name>
</gene>
<keyword evidence="3" id="KW-0547">Nucleotide-binding</keyword>
<dbReference type="FunFam" id="3.30.300.30:FF:000005">
    <property type="entry name" value="Acyl-coenzyme A synthetase ACSM5, mitochondrial"/>
    <property type="match status" value="1"/>
</dbReference>
<dbReference type="AlphaFoldDB" id="A0A521FIE6"/>
<dbReference type="GO" id="GO:0006637">
    <property type="term" value="P:acyl-CoA metabolic process"/>
    <property type="evidence" value="ECO:0007669"/>
    <property type="project" value="TreeGrafter"/>
</dbReference>
<dbReference type="SUPFAM" id="SSF56801">
    <property type="entry name" value="Acetyl-CoA synthetase-like"/>
    <property type="match status" value="1"/>
</dbReference>
<dbReference type="Proteomes" id="UP000319555">
    <property type="component" value="Unassembled WGS sequence"/>
</dbReference>
<dbReference type="GO" id="GO:0005524">
    <property type="term" value="F:ATP binding"/>
    <property type="evidence" value="ECO:0007669"/>
    <property type="project" value="UniProtKB-KW"/>
</dbReference>
<dbReference type="InterPro" id="IPR000873">
    <property type="entry name" value="AMP-dep_synth/lig_dom"/>
</dbReference>
<dbReference type="EMBL" id="FXTE01000027">
    <property type="protein sequence ID" value="SMO95983.1"/>
    <property type="molecule type" value="Genomic_DNA"/>
</dbReference>
<dbReference type="GO" id="GO:0016405">
    <property type="term" value="F:CoA-ligase activity"/>
    <property type="evidence" value="ECO:0007669"/>
    <property type="project" value="UniProtKB-ARBA"/>
</dbReference>
<dbReference type="PANTHER" id="PTHR43605:SF10">
    <property type="entry name" value="ACYL-COA SYNTHETASE MEDIUM CHAIN FAMILY MEMBER 3"/>
    <property type="match status" value="1"/>
</dbReference>